<evidence type="ECO:0000313" key="8">
    <source>
        <dbReference type="EMBL" id="EFC44101.1"/>
    </source>
</evidence>
<proteinExistence type="inferred from homology"/>
<keyword evidence="3 5" id="KW-0697">Rotamase</keyword>
<keyword evidence="4 5" id="KW-0413">Isomerase</keyword>
<dbReference type="PANTHER" id="PTHR45995">
    <property type="match status" value="1"/>
</dbReference>
<organism evidence="9">
    <name type="scientific">Naegleria gruberi</name>
    <name type="common">Amoeba</name>
    <dbReference type="NCBI Taxonomy" id="5762"/>
    <lineage>
        <taxon>Eukaryota</taxon>
        <taxon>Discoba</taxon>
        <taxon>Heterolobosea</taxon>
        <taxon>Tetramitia</taxon>
        <taxon>Eutetramitia</taxon>
        <taxon>Vahlkampfiidae</taxon>
        <taxon>Naegleria</taxon>
    </lineage>
</organism>
<evidence type="ECO:0000259" key="7">
    <source>
        <dbReference type="PROSITE" id="PS50198"/>
    </source>
</evidence>
<evidence type="ECO:0000256" key="1">
    <source>
        <dbReference type="ARBA" id="ARBA00000971"/>
    </source>
</evidence>
<feature type="non-terminal residue" evidence="8">
    <location>
        <position position="113"/>
    </location>
</feature>
<dbReference type="InterPro" id="IPR043323">
    <property type="entry name" value="PIN4"/>
</dbReference>
<dbReference type="STRING" id="5762.D2VGQ1"/>
<dbReference type="eggNOG" id="KOG3258">
    <property type="taxonomic scope" value="Eukaryota"/>
</dbReference>
<evidence type="ECO:0000256" key="6">
    <source>
        <dbReference type="RuleBase" id="RU363014"/>
    </source>
</evidence>
<evidence type="ECO:0000256" key="2">
    <source>
        <dbReference type="ARBA" id="ARBA00010242"/>
    </source>
</evidence>
<dbReference type="GO" id="GO:0003677">
    <property type="term" value="F:DNA binding"/>
    <property type="evidence" value="ECO:0007669"/>
    <property type="project" value="InterPro"/>
</dbReference>
<protein>
    <recommendedName>
        <fullName evidence="6">Peptidyl-prolyl cis-trans isomerase</fullName>
        <ecNumber evidence="6">5.2.1.8</ecNumber>
    </recommendedName>
</protein>
<dbReference type="PROSITE" id="PS01096">
    <property type="entry name" value="PPIC_PPIASE_1"/>
    <property type="match status" value="1"/>
</dbReference>
<feature type="domain" description="PpiC" evidence="7">
    <location>
        <begin position="15"/>
        <end position="113"/>
    </location>
</feature>
<dbReference type="VEuPathDB" id="AmoebaDB:NAEGRDRAFT_5180"/>
<dbReference type="RefSeq" id="XP_002676845.1">
    <property type="nucleotide sequence ID" value="XM_002676799.1"/>
</dbReference>
<reference evidence="8 9" key="1">
    <citation type="journal article" date="2010" name="Cell">
        <title>The genome of Naegleria gruberi illuminates early eukaryotic versatility.</title>
        <authorList>
            <person name="Fritz-Laylin L.K."/>
            <person name="Prochnik S.E."/>
            <person name="Ginger M.L."/>
            <person name="Dacks J.B."/>
            <person name="Carpenter M.L."/>
            <person name="Field M.C."/>
            <person name="Kuo A."/>
            <person name="Paredez A."/>
            <person name="Chapman J."/>
            <person name="Pham J."/>
            <person name="Shu S."/>
            <person name="Neupane R."/>
            <person name="Cipriano M."/>
            <person name="Mancuso J."/>
            <person name="Tu H."/>
            <person name="Salamov A."/>
            <person name="Lindquist E."/>
            <person name="Shapiro H."/>
            <person name="Lucas S."/>
            <person name="Grigoriev I.V."/>
            <person name="Cande W.Z."/>
            <person name="Fulton C."/>
            <person name="Rokhsar D.S."/>
            <person name="Dawson S.C."/>
        </authorList>
    </citation>
    <scope>NUCLEOTIDE SEQUENCE [LARGE SCALE GENOMIC DNA]</scope>
    <source>
        <strain evidence="8 9">NEG-M</strain>
    </source>
</reference>
<keyword evidence="9" id="KW-1185">Reference proteome</keyword>
<comment type="catalytic activity">
    <reaction evidence="1 6">
        <text>[protein]-peptidylproline (omega=180) = [protein]-peptidylproline (omega=0)</text>
        <dbReference type="Rhea" id="RHEA:16237"/>
        <dbReference type="Rhea" id="RHEA-COMP:10747"/>
        <dbReference type="Rhea" id="RHEA-COMP:10748"/>
        <dbReference type="ChEBI" id="CHEBI:83833"/>
        <dbReference type="ChEBI" id="CHEBI:83834"/>
        <dbReference type="EC" id="5.2.1.8"/>
    </reaction>
</comment>
<comment type="similarity">
    <text evidence="2">Belongs to the PpiC/parvulin rotamase family. PIN4 subfamily.</text>
</comment>
<dbReference type="InParanoid" id="D2VGQ1"/>
<dbReference type="PROSITE" id="PS50198">
    <property type="entry name" value="PPIC_PPIASE_2"/>
    <property type="match status" value="1"/>
</dbReference>
<dbReference type="EMBL" id="GG738870">
    <property type="protein sequence ID" value="EFC44101.1"/>
    <property type="molecule type" value="Genomic_DNA"/>
</dbReference>
<gene>
    <name evidence="8" type="ORF">NAEGRDRAFT_5180</name>
</gene>
<dbReference type="EC" id="5.2.1.8" evidence="6"/>
<dbReference type="Proteomes" id="UP000006671">
    <property type="component" value="Unassembled WGS sequence"/>
</dbReference>
<dbReference type="GO" id="GO:0003755">
    <property type="term" value="F:peptidyl-prolyl cis-trans isomerase activity"/>
    <property type="evidence" value="ECO:0007669"/>
    <property type="project" value="UniProtKB-UniRule"/>
</dbReference>
<name>D2VGQ1_NAEGR</name>
<dbReference type="OMA" id="NAINVRH"/>
<evidence type="ECO:0000256" key="4">
    <source>
        <dbReference type="ARBA" id="ARBA00023235"/>
    </source>
</evidence>
<dbReference type="GO" id="GO:0006364">
    <property type="term" value="P:rRNA processing"/>
    <property type="evidence" value="ECO:0007669"/>
    <property type="project" value="InterPro"/>
</dbReference>
<evidence type="ECO:0000256" key="3">
    <source>
        <dbReference type="ARBA" id="ARBA00023110"/>
    </source>
</evidence>
<evidence type="ECO:0000313" key="9">
    <source>
        <dbReference type="Proteomes" id="UP000006671"/>
    </source>
</evidence>
<dbReference type="SUPFAM" id="SSF54534">
    <property type="entry name" value="FKBP-like"/>
    <property type="match status" value="1"/>
</dbReference>
<accession>D2VGQ1</accession>
<dbReference type="OrthoDB" id="1911748at2759"/>
<dbReference type="GeneID" id="8848062"/>
<dbReference type="Pfam" id="PF13616">
    <property type="entry name" value="Rotamase_3"/>
    <property type="match status" value="1"/>
</dbReference>
<dbReference type="InterPro" id="IPR000297">
    <property type="entry name" value="PPIase_PpiC"/>
</dbReference>
<dbReference type="KEGG" id="ngr:NAEGRDRAFT_5180"/>
<dbReference type="Gene3D" id="3.10.50.40">
    <property type="match status" value="1"/>
</dbReference>
<evidence type="ECO:0000256" key="5">
    <source>
        <dbReference type="PROSITE-ProRule" id="PRU00278"/>
    </source>
</evidence>
<feature type="non-terminal residue" evidence="8">
    <location>
        <position position="1"/>
    </location>
</feature>
<dbReference type="InterPro" id="IPR046357">
    <property type="entry name" value="PPIase_dom_sf"/>
</dbReference>
<dbReference type="InterPro" id="IPR023058">
    <property type="entry name" value="PPIase_PpiC_CS"/>
</dbReference>
<dbReference type="AlphaFoldDB" id="D2VGQ1"/>
<sequence>GNDKSSGKDDKLGTVKEVQARHILCEKMGKAEEVMKKLQEGWLSRDVKVPSSEFGKLAEQYSDCSSKNKGGNLGWFGRTKMVGPFSEVAFNTPVGEVSKIFKTEHGYHIVLVE</sequence>